<dbReference type="GeneID" id="58227999"/>
<dbReference type="AlphaFoldDB" id="A0A0F4PK09"/>
<gene>
    <name evidence="3" type="ORF">TW72_05790</name>
</gene>
<dbReference type="RefSeq" id="WP_045980190.1">
    <property type="nucleotide sequence ID" value="NZ_JXXY01000015.1"/>
</dbReference>
<dbReference type="EMBL" id="JXXZ01000006">
    <property type="protein sequence ID" value="KJZ00227.1"/>
    <property type="molecule type" value="Genomic_DNA"/>
</dbReference>
<dbReference type="GO" id="GO:0004407">
    <property type="term" value="F:histone deacetylase activity"/>
    <property type="evidence" value="ECO:0007669"/>
    <property type="project" value="InterPro"/>
</dbReference>
<dbReference type="InterPro" id="IPR023801">
    <property type="entry name" value="His_deacetylse_dom"/>
</dbReference>
<sequence>MQLIYDKDYNYRLGLLQYLHPFEGEKFSQVLSMVNDLGLSVISPNSMVSEETIDEYLNELMRLKVRNKEFVFRALEVPKIPFISFNYLHKKILKPMRLAVAGTLLGAERALDSGGVMWNLSGGFHHASYQFMQGFCIYNDIAIAHQQLIKNGRLSTDDKVLIIDVDAHHGNGNAFSFREQTNVHLLDVYNEDIYPLSGFTREQVDFPVPLTSGTLGEEYLARLSSALELTDSDYALAFIVAGTDVLAEDKLGGLGLSVEDVAAREKMILEHLQKHKIPAVVTGGGGYSKQSAKAVSAAIRACASL</sequence>
<evidence type="ECO:0000259" key="2">
    <source>
        <dbReference type="Pfam" id="PF00850"/>
    </source>
</evidence>
<dbReference type="SUPFAM" id="SSF52768">
    <property type="entry name" value="Arginase/deacetylase"/>
    <property type="match status" value="1"/>
</dbReference>
<comment type="caution">
    <text evidence="3">The sequence shown here is derived from an EMBL/GenBank/DDBJ whole genome shotgun (WGS) entry which is preliminary data.</text>
</comment>
<feature type="domain" description="Histone deacetylase" evidence="2">
    <location>
        <begin position="21"/>
        <end position="297"/>
    </location>
</feature>
<dbReference type="Gene3D" id="3.40.800.20">
    <property type="entry name" value="Histone deacetylase domain"/>
    <property type="match status" value="1"/>
</dbReference>
<organism evidence="3 4">
    <name type="scientific">Pseudoalteromonas ruthenica</name>
    <dbReference type="NCBI Taxonomy" id="151081"/>
    <lineage>
        <taxon>Bacteria</taxon>
        <taxon>Pseudomonadati</taxon>
        <taxon>Pseudomonadota</taxon>
        <taxon>Gammaproteobacteria</taxon>
        <taxon>Alteromonadales</taxon>
        <taxon>Pseudoalteromonadaceae</taxon>
        <taxon>Pseudoalteromonas</taxon>
    </lineage>
</organism>
<dbReference type="InterPro" id="IPR023696">
    <property type="entry name" value="Ureohydrolase_dom_sf"/>
</dbReference>
<dbReference type="PATRIC" id="fig|151081.8.peg.3100"/>
<evidence type="ECO:0000256" key="1">
    <source>
        <dbReference type="ARBA" id="ARBA00022801"/>
    </source>
</evidence>
<dbReference type="PANTHER" id="PTHR10625">
    <property type="entry name" value="HISTONE DEACETYLASE HDAC1-RELATED"/>
    <property type="match status" value="1"/>
</dbReference>
<dbReference type="GO" id="GO:0040029">
    <property type="term" value="P:epigenetic regulation of gene expression"/>
    <property type="evidence" value="ECO:0007669"/>
    <property type="project" value="TreeGrafter"/>
</dbReference>
<keyword evidence="1" id="KW-0378">Hydrolase</keyword>
<dbReference type="InterPro" id="IPR044150">
    <property type="entry name" value="HDAC_classIV"/>
</dbReference>
<name>A0A0F4PK09_9GAMM</name>
<evidence type="ECO:0000313" key="4">
    <source>
        <dbReference type="Proteomes" id="UP000033664"/>
    </source>
</evidence>
<dbReference type="Proteomes" id="UP000033664">
    <property type="component" value="Unassembled WGS sequence"/>
</dbReference>
<dbReference type="GO" id="GO:0016787">
    <property type="term" value="F:hydrolase activity"/>
    <property type="evidence" value="ECO:0007669"/>
    <property type="project" value="UniProtKB-KW"/>
</dbReference>
<reference evidence="3 4" key="1">
    <citation type="journal article" date="2015" name="BMC Genomics">
        <title>Genome mining reveals unlocked bioactive potential of marine Gram-negative bacteria.</title>
        <authorList>
            <person name="Machado H."/>
            <person name="Sonnenschein E.C."/>
            <person name="Melchiorsen J."/>
            <person name="Gram L."/>
        </authorList>
    </citation>
    <scope>NUCLEOTIDE SEQUENCE [LARGE SCALE GENOMIC DNA]</scope>
    <source>
        <strain evidence="3 4">S3137</strain>
    </source>
</reference>
<dbReference type="Pfam" id="PF00850">
    <property type="entry name" value="Hist_deacetyl"/>
    <property type="match status" value="1"/>
</dbReference>
<keyword evidence="4" id="KW-1185">Reference proteome</keyword>
<proteinExistence type="predicted"/>
<protein>
    <submittedName>
        <fullName evidence="3">Acetoin utilization protein AcuC</fullName>
    </submittedName>
</protein>
<dbReference type="CDD" id="cd09993">
    <property type="entry name" value="HDAC_classIV"/>
    <property type="match status" value="1"/>
</dbReference>
<dbReference type="InterPro" id="IPR037138">
    <property type="entry name" value="His_deacetylse_dom_sf"/>
</dbReference>
<accession>A0A0F4PK09</accession>
<dbReference type="OrthoDB" id="9808367at2"/>
<evidence type="ECO:0000313" key="3">
    <source>
        <dbReference type="EMBL" id="KJZ00227.1"/>
    </source>
</evidence>
<dbReference type="PANTHER" id="PTHR10625:SF23">
    <property type="entry name" value="HISTONE DEACETYLASE 11"/>
    <property type="match status" value="1"/>
</dbReference>